<name>A0A4U9VX36_SERFO</name>
<gene>
    <name evidence="3" type="ORF">NCTC12965_06298</name>
</gene>
<keyword evidence="3" id="KW-0378">Hydrolase</keyword>
<feature type="domain" description="CAAX prenyl protease 2/Lysostaphin resistance protein A-like" evidence="2">
    <location>
        <begin position="169"/>
        <end position="223"/>
    </location>
</feature>
<dbReference type="GO" id="GO:0004175">
    <property type="term" value="F:endopeptidase activity"/>
    <property type="evidence" value="ECO:0007669"/>
    <property type="project" value="UniProtKB-ARBA"/>
</dbReference>
<protein>
    <submittedName>
        <fullName evidence="3">CAAX amino terminal protease self- immunity</fullName>
    </submittedName>
</protein>
<dbReference type="Pfam" id="PF02517">
    <property type="entry name" value="Rce1-like"/>
    <property type="match status" value="1"/>
</dbReference>
<dbReference type="EMBL" id="CABEEZ010000126">
    <property type="protein sequence ID" value="VTR52156.1"/>
    <property type="molecule type" value="Genomic_DNA"/>
</dbReference>
<evidence type="ECO:0000313" key="3">
    <source>
        <dbReference type="EMBL" id="VTR52156.1"/>
    </source>
</evidence>
<reference evidence="3" key="1">
    <citation type="submission" date="2019-05" db="EMBL/GenBank/DDBJ databases">
        <authorList>
            <consortium name="Pathogen Informatics"/>
        </authorList>
    </citation>
    <scope>NUCLEOTIDE SEQUENCE [LARGE SCALE GENOMIC DNA]</scope>
    <source>
        <strain evidence="3">NCTC12965</strain>
    </source>
</reference>
<organism evidence="3">
    <name type="scientific">Serratia fonticola</name>
    <dbReference type="NCBI Taxonomy" id="47917"/>
    <lineage>
        <taxon>Bacteria</taxon>
        <taxon>Pseudomonadati</taxon>
        <taxon>Pseudomonadota</taxon>
        <taxon>Gammaproteobacteria</taxon>
        <taxon>Enterobacterales</taxon>
        <taxon>Yersiniaceae</taxon>
        <taxon>Serratia</taxon>
    </lineage>
</organism>
<feature type="transmembrane region" description="Helical" evidence="1">
    <location>
        <begin position="113"/>
        <end position="129"/>
    </location>
</feature>
<evidence type="ECO:0000256" key="1">
    <source>
        <dbReference type="SAM" id="Phobius"/>
    </source>
</evidence>
<feature type="transmembrane region" description="Helical" evidence="1">
    <location>
        <begin position="141"/>
        <end position="161"/>
    </location>
</feature>
<dbReference type="GO" id="GO:0006508">
    <property type="term" value="P:proteolysis"/>
    <property type="evidence" value="ECO:0007669"/>
    <property type="project" value="UniProtKB-KW"/>
</dbReference>
<sequence length="292" mass="31821">MWGVLSASLFFLPFNRLIASVVLAAAAAMGIYHHILTPVGLGYLAVIAIAIWLHQHYRQQRSITLALEVFLVACSIALFYHLIPGFNNQLMVDQDKVGPMSSLYSMYYNFDKALVPFLLVACLPTLFNAGKPDKQVGLSAWLILVLCVPAVLLLAVALGGLKVELHLPSWILAFIMANLFFVSMAEEALFRGYLQQRLRQWLGAYPALIITALLFGAAHFAGGTLDDGICHAGGGDLWPGLDVERPPVGAHSLPLWAKSGPFAVLYLPGLPILVPYRLADFTASLHRVIATT</sequence>
<feature type="transmembrane region" description="Helical" evidence="1">
    <location>
        <begin position="167"/>
        <end position="190"/>
    </location>
</feature>
<accession>A0A4U9VX36</accession>
<dbReference type="InterPro" id="IPR003675">
    <property type="entry name" value="Rce1/LyrA-like_dom"/>
</dbReference>
<keyword evidence="1" id="KW-1133">Transmembrane helix</keyword>
<keyword evidence="3" id="KW-0645">Protease</keyword>
<feature type="transmembrane region" description="Helical" evidence="1">
    <location>
        <begin position="34"/>
        <end position="53"/>
    </location>
</feature>
<feature type="transmembrane region" description="Helical" evidence="1">
    <location>
        <begin position="65"/>
        <end position="83"/>
    </location>
</feature>
<dbReference type="AlphaFoldDB" id="A0A4U9VX36"/>
<proteinExistence type="predicted"/>
<feature type="transmembrane region" description="Helical" evidence="1">
    <location>
        <begin position="202"/>
        <end position="221"/>
    </location>
</feature>
<evidence type="ECO:0000259" key="2">
    <source>
        <dbReference type="Pfam" id="PF02517"/>
    </source>
</evidence>
<keyword evidence="1" id="KW-0472">Membrane</keyword>
<dbReference type="GO" id="GO:0080120">
    <property type="term" value="P:CAAX-box protein maturation"/>
    <property type="evidence" value="ECO:0007669"/>
    <property type="project" value="UniProtKB-ARBA"/>
</dbReference>
<keyword evidence="1" id="KW-0812">Transmembrane</keyword>